<evidence type="ECO:0000313" key="2">
    <source>
        <dbReference type="Proteomes" id="UP000229365"/>
    </source>
</evidence>
<dbReference type="Proteomes" id="UP000229365">
    <property type="component" value="Segment"/>
</dbReference>
<name>A0A2D1GG28_9CAUD</name>
<organism evidence="1 2">
    <name type="scientific">Gordonia phage Lozinak</name>
    <dbReference type="NCBI Taxonomy" id="2041513"/>
    <lineage>
        <taxon>Viruses</taxon>
        <taxon>Duplodnaviria</taxon>
        <taxon>Heunggongvirae</taxon>
        <taxon>Uroviricota</taxon>
        <taxon>Caudoviricetes</taxon>
        <taxon>Smoothievirus</taxon>
        <taxon>Smoothievirus smoothie</taxon>
    </lineage>
</organism>
<proteinExistence type="predicted"/>
<protein>
    <submittedName>
        <fullName evidence="1">Uncharacterized protein</fullName>
    </submittedName>
</protein>
<accession>A0A2D1GG28</accession>
<dbReference type="EMBL" id="MF919520">
    <property type="protein sequence ID" value="ATN90736.1"/>
    <property type="molecule type" value="Genomic_DNA"/>
</dbReference>
<evidence type="ECO:0000313" key="1">
    <source>
        <dbReference type="EMBL" id="ATN90736.1"/>
    </source>
</evidence>
<gene>
    <name evidence="1" type="ORF">SEA_LOZINAK_110</name>
</gene>
<reference evidence="1 2" key="1">
    <citation type="submission" date="2017-09" db="EMBL/GenBank/DDBJ databases">
        <authorList>
            <person name="Dehaven C."/>
            <person name="Grubb S.R."/>
            <person name="Kwon J."/>
            <person name="Mammen S."/>
            <person name="Rathi N."/>
            <person name="Garlena R.A."/>
            <person name="Russell D.A."/>
            <person name="Pope W.H."/>
            <person name="Jacobs-Sera D."/>
            <person name="Hatfull G.F."/>
        </authorList>
    </citation>
    <scope>NUCLEOTIDE SEQUENCE [LARGE SCALE GENOMIC DNA]</scope>
</reference>
<sequence length="104" mass="12829">MSNMPNRPSVTFYDLYSRHEVTAGEIHDFIEFWHHEYEGDLELREYLGMTRNQYSYWVSHNELVPAALADWWERLLQMDRDRATIKQQKRSERAGRRWRWLPWA</sequence>